<dbReference type="SUPFAM" id="SSF52402">
    <property type="entry name" value="Adenine nucleotide alpha hydrolases-like"/>
    <property type="match status" value="1"/>
</dbReference>
<dbReference type="InterPro" id="IPR006016">
    <property type="entry name" value="UspA"/>
</dbReference>
<dbReference type="CDD" id="cd00293">
    <property type="entry name" value="USP-like"/>
    <property type="match status" value="1"/>
</dbReference>
<protein>
    <submittedName>
        <fullName evidence="3">Universal stress protein</fullName>
    </submittedName>
</protein>
<proteinExistence type="inferred from homology"/>
<evidence type="ECO:0000313" key="4">
    <source>
        <dbReference type="Proteomes" id="UP001254848"/>
    </source>
</evidence>
<evidence type="ECO:0000256" key="1">
    <source>
        <dbReference type="ARBA" id="ARBA00008791"/>
    </source>
</evidence>
<dbReference type="PRINTS" id="PR01438">
    <property type="entry name" value="UNVRSLSTRESS"/>
</dbReference>
<reference evidence="3 4" key="1">
    <citation type="submission" date="2023-07" db="EMBL/GenBank/DDBJ databases">
        <title>The novel representative of Negativicutes class, Anaeroselena agilis gen. nov. sp. nov.</title>
        <authorList>
            <person name="Prokofeva M.I."/>
            <person name="Elcheninov A.G."/>
            <person name="Klyukina A."/>
            <person name="Kublanov I.V."/>
            <person name="Frolov E.N."/>
            <person name="Podosokorskaya O.A."/>
        </authorList>
    </citation>
    <scope>NUCLEOTIDE SEQUENCE [LARGE SCALE GENOMIC DNA]</scope>
    <source>
        <strain evidence="3 4">4137-cl</strain>
    </source>
</reference>
<keyword evidence="4" id="KW-1185">Reference proteome</keyword>
<dbReference type="RefSeq" id="WP_413781268.1">
    <property type="nucleotide sequence ID" value="NZ_JAUOZS010000001.1"/>
</dbReference>
<dbReference type="InterPro" id="IPR014729">
    <property type="entry name" value="Rossmann-like_a/b/a_fold"/>
</dbReference>
<name>A0ABU3P193_9FIRM</name>
<dbReference type="PANTHER" id="PTHR46268">
    <property type="entry name" value="STRESS RESPONSE PROTEIN NHAX"/>
    <property type="match status" value="1"/>
</dbReference>
<dbReference type="Proteomes" id="UP001254848">
    <property type="component" value="Unassembled WGS sequence"/>
</dbReference>
<organism evidence="3 4">
    <name type="scientific">Anaeroselena agilis</name>
    <dbReference type="NCBI Taxonomy" id="3063788"/>
    <lineage>
        <taxon>Bacteria</taxon>
        <taxon>Bacillati</taxon>
        <taxon>Bacillota</taxon>
        <taxon>Negativicutes</taxon>
        <taxon>Acetonemataceae</taxon>
        <taxon>Anaeroselena</taxon>
    </lineage>
</organism>
<comment type="caution">
    <text evidence="3">The sequence shown here is derived from an EMBL/GenBank/DDBJ whole genome shotgun (WGS) entry which is preliminary data.</text>
</comment>
<gene>
    <name evidence="3" type="ORF">Q4T40_16260</name>
</gene>
<sequence>MFTKILVPTDGSDMALHAAKVARAVAEKFGGDVTIVHIVQNYYALPAFSMPDTVAIPLSVMQDLETTGKSILAKTEQIFAGFEGKVTSRLEYGPPGKQLVDMVVDEGYSLVVMGRRGLSGVTGLLLGSVSNHLVHYAPCPVLIIKGTEPVD</sequence>
<dbReference type="InterPro" id="IPR006015">
    <property type="entry name" value="Universal_stress_UspA"/>
</dbReference>
<feature type="domain" description="UspA" evidence="2">
    <location>
        <begin position="1"/>
        <end position="145"/>
    </location>
</feature>
<comment type="similarity">
    <text evidence="1">Belongs to the universal stress protein A family.</text>
</comment>
<evidence type="ECO:0000313" key="3">
    <source>
        <dbReference type="EMBL" id="MDT8902795.1"/>
    </source>
</evidence>
<dbReference type="PANTHER" id="PTHR46268:SF6">
    <property type="entry name" value="UNIVERSAL STRESS PROTEIN UP12"/>
    <property type="match status" value="1"/>
</dbReference>
<dbReference type="Pfam" id="PF00582">
    <property type="entry name" value="Usp"/>
    <property type="match status" value="1"/>
</dbReference>
<accession>A0ABU3P193</accession>
<evidence type="ECO:0000259" key="2">
    <source>
        <dbReference type="Pfam" id="PF00582"/>
    </source>
</evidence>
<dbReference type="Gene3D" id="3.40.50.620">
    <property type="entry name" value="HUPs"/>
    <property type="match status" value="1"/>
</dbReference>
<dbReference type="EMBL" id="JAUOZS010000001">
    <property type="protein sequence ID" value="MDT8902795.1"/>
    <property type="molecule type" value="Genomic_DNA"/>
</dbReference>